<dbReference type="AlphaFoldDB" id="A0A7E5VV41"/>
<protein>
    <submittedName>
        <fullName evidence="2">Uncharacterized protein LOC113496837</fullName>
    </submittedName>
</protein>
<keyword evidence="1" id="KW-1185">Reference proteome</keyword>
<gene>
    <name evidence="2" type="primary">LOC113496837</name>
</gene>
<dbReference type="Proteomes" id="UP000322000">
    <property type="component" value="Chromosome 8"/>
</dbReference>
<evidence type="ECO:0000313" key="1">
    <source>
        <dbReference type="Proteomes" id="UP000322000"/>
    </source>
</evidence>
<name>A0A7E5VV41_TRINI</name>
<sequence length="170" mass="19153">MEVETEAWRVNLNPRTWLTGRHAKGDGVPVEKRPEQIPTKKKVSIIPPAVQEPELREGAVPKDGKSKREQKITMCFLKKKKFPCPLKPEPEPSFNSLCNSCNNNCCRVCAIICKYVQDMVSCVYCIVNCTCPHTNFCLLLRQLVSATCAVCADCVYIIRHILKCLVGVKE</sequence>
<dbReference type="OrthoDB" id="7403773at2759"/>
<proteinExistence type="predicted"/>
<dbReference type="GeneID" id="113496837"/>
<evidence type="ECO:0000313" key="2">
    <source>
        <dbReference type="RefSeq" id="XP_026732001.1"/>
    </source>
</evidence>
<organism evidence="1 2">
    <name type="scientific">Trichoplusia ni</name>
    <name type="common">Cabbage looper</name>
    <dbReference type="NCBI Taxonomy" id="7111"/>
    <lineage>
        <taxon>Eukaryota</taxon>
        <taxon>Metazoa</taxon>
        <taxon>Ecdysozoa</taxon>
        <taxon>Arthropoda</taxon>
        <taxon>Hexapoda</taxon>
        <taxon>Insecta</taxon>
        <taxon>Pterygota</taxon>
        <taxon>Neoptera</taxon>
        <taxon>Endopterygota</taxon>
        <taxon>Lepidoptera</taxon>
        <taxon>Glossata</taxon>
        <taxon>Ditrysia</taxon>
        <taxon>Noctuoidea</taxon>
        <taxon>Noctuidae</taxon>
        <taxon>Plusiinae</taxon>
        <taxon>Trichoplusia</taxon>
    </lineage>
</organism>
<dbReference type="KEGG" id="tnl:113496837"/>
<accession>A0A7E5VV41</accession>
<dbReference type="InParanoid" id="A0A7E5VV41"/>
<dbReference type="RefSeq" id="XP_026732001.1">
    <property type="nucleotide sequence ID" value="XM_026876200.1"/>
</dbReference>
<reference evidence="2" key="1">
    <citation type="submission" date="2025-08" db="UniProtKB">
        <authorList>
            <consortium name="RefSeq"/>
        </authorList>
    </citation>
    <scope>IDENTIFICATION</scope>
</reference>